<protein>
    <recommendedName>
        <fullName evidence="2">Apple domain-containing protein</fullName>
    </recommendedName>
</protein>
<dbReference type="Proteomes" id="UP000015104">
    <property type="component" value="Unassembled WGS sequence"/>
</dbReference>
<feature type="domain" description="Apple" evidence="2">
    <location>
        <begin position="706"/>
        <end position="802"/>
    </location>
</feature>
<feature type="transmembrane region" description="Helical" evidence="1">
    <location>
        <begin position="912"/>
        <end position="938"/>
    </location>
</feature>
<dbReference type="AlphaFoldDB" id="T1K411"/>
<organism evidence="3 4">
    <name type="scientific">Tetranychus urticae</name>
    <name type="common">Two-spotted spider mite</name>
    <dbReference type="NCBI Taxonomy" id="32264"/>
    <lineage>
        <taxon>Eukaryota</taxon>
        <taxon>Metazoa</taxon>
        <taxon>Ecdysozoa</taxon>
        <taxon>Arthropoda</taxon>
        <taxon>Chelicerata</taxon>
        <taxon>Arachnida</taxon>
        <taxon>Acari</taxon>
        <taxon>Acariformes</taxon>
        <taxon>Trombidiformes</taxon>
        <taxon>Prostigmata</taxon>
        <taxon>Eleutherengona</taxon>
        <taxon>Raphignathae</taxon>
        <taxon>Tetranychoidea</taxon>
        <taxon>Tetranychidae</taxon>
        <taxon>Tetranychus</taxon>
    </lineage>
</organism>
<dbReference type="HOGENOM" id="CLU_904069_0_0_1"/>
<dbReference type="EMBL" id="CAEY01001563">
    <property type="status" value="NOT_ANNOTATED_CDS"/>
    <property type="molecule type" value="Genomic_DNA"/>
</dbReference>
<keyword evidence="1" id="KW-0472">Membrane</keyword>
<reference evidence="3" key="2">
    <citation type="submission" date="2015-06" db="UniProtKB">
        <authorList>
            <consortium name="EnsemblMetazoa"/>
        </authorList>
    </citation>
    <scope>IDENTIFICATION</scope>
</reference>
<evidence type="ECO:0000313" key="4">
    <source>
        <dbReference type="Proteomes" id="UP000015104"/>
    </source>
</evidence>
<proteinExistence type="predicted"/>
<feature type="domain" description="Apple" evidence="2">
    <location>
        <begin position="481"/>
        <end position="563"/>
    </location>
</feature>
<keyword evidence="1" id="KW-0812">Transmembrane</keyword>
<keyword evidence="1" id="KW-1133">Transmembrane helix</keyword>
<keyword evidence="4" id="KW-1185">Reference proteome</keyword>
<evidence type="ECO:0000313" key="3">
    <source>
        <dbReference type="EnsemblMetazoa" id="tetur05g00950.1"/>
    </source>
</evidence>
<sequence length="940" mass="106300">MKTIETGYHARIELVNGAGHLLEVEESFNSQNSFGLIKLNDDVGNEQRSFWYYLESKEFFYIDSDQSCTVSTLNDQTKKSIISEWLAFNSLPDETSIFDDPKNLGPILLFLYLASKSNDLQYTGTVDLDGRKCNSWFYCLHDDGPYFDVYFDTNDIPVRLVSSYPDNPTLTTTINIINFEPLINQPSDLITYPYGYGCKRTVTTSVPTPIFAQSDTFNLDLEAALSFTEPDRSAITTARIVKYQGIYSYDLKENGITKRIIHDPKLLIDFQVDPLTGTCVEGQASVGVGYGFTYLRWPYFDKEKFNILDDSVMNLGSVSYMGQIRSETGRLDVFEKQAVNFFYLDGSKYSAIITYFFPASYDKRVSTRNQAPTKIIIKPGRELSQFKSDELVNRIEVKVISYHESSIDFENRFDISGCFNGQGDYTWFQIVFSGRQTDLASWMNQDEYLKEKIRSALSFIPMVRLPDIRVSFIGNMIYITCKLIERPSYEYDFYKTPGFTISNPSRIILRDHEQDCGEVCAEDEDCTNFAYCNNLECRIFSQKKSTYPQIVETSDCDGFGRNNYFVNPKTEVESNFLKSSKSLIHEIKAKITNGDFNFKEPALSALFLFIVSGPDQLGDPDSILGDDEVDDIISSVGDHYQVVLSNRRLLQGNAVLGLDYLSCLTECDNDDSCLVVSFCSSRKGECILGNSTQDVNEDSTALSKGCNILSKSYLTYFRKFPGRSLILDAEQILKNTGKDECARICAQSTSQPCESFDYCPEAGLNQKGSKKIKACFLHNFHIAKDTSSTIDGKVWNFNETKCDHYAKVLSKDYKQLIGLKFNDNMKDSILVQTSGISLERCAGSCSTSGNCESYDFCEVKTQSGQITSKCRLSSSKPNSKSSQSIENSLEKCSIYLTSHSEKSEADKSSSKIWMFIFLSCSMFICAFVIGIIGARYYFKR</sequence>
<dbReference type="EnsemblMetazoa" id="tetur05g00950.1">
    <property type="protein sequence ID" value="tetur05g00950.1"/>
    <property type="gene ID" value="tetur05g00950"/>
</dbReference>
<reference evidence="4" key="1">
    <citation type="submission" date="2011-08" db="EMBL/GenBank/DDBJ databases">
        <authorList>
            <person name="Rombauts S."/>
        </authorList>
    </citation>
    <scope>NUCLEOTIDE SEQUENCE</scope>
    <source>
        <strain evidence="4">London</strain>
    </source>
</reference>
<dbReference type="Pfam" id="PF14295">
    <property type="entry name" value="PAN_4"/>
    <property type="match status" value="3"/>
</dbReference>
<evidence type="ECO:0000256" key="1">
    <source>
        <dbReference type="SAM" id="Phobius"/>
    </source>
</evidence>
<name>T1K411_TETUR</name>
<evidence type="ECO:0000259" key="2">
    <source>
        <dbReference type="PROSITE" id="PS50948"/>
    </source>
</evidence>
<dbReference type="SUPFAM" id="SSF57414">
    <property type="entry name" value="Hairpin loop containing domain-like"/>
    <property type="match status" value="1"/>
</dbReference>
<dbReference type="Gene3D" id="3.50.4.10">
    <property type="entry name" value="Hepatocyte Growth Factor"/>
    <property type="match status" value="1"/>
</dbReference>
<dbReference type="SMART" id="SM00473">
    <property type="entry name" value="PAN_AP"/>
    <property type="match status" value="2"/>
</dbReference>
<dbReference type="InterPro" id="IPR003609">
    <property type="entry name" value="Pan_app"/>
</dbReference>
<dbReference type="PROSITE" id="PS50948">
    <property type="entry name" value="PAN"/>
    <property type="match status" value="2"/>
</dbReference>
<accession>T1K411</accession>